<dbReference type="InterPro" id="IPR050110">
    <property type="entry name" value="Glyoxalase_II_hydrolase"/>
</dbReference>
<dbReference type="Pfam" id="PF16123">
    <property type="entry name" value="HAGH_C"/>
    <property type="match status" value="1"/>
</dbReference>
<dbReference type="SUPFAM" id="SSF56281">
    <property type="entry name" value="Metallo-hydrolase/oxidoreductase"/>
    <property type="match status" value="1"/>
</dbReference>
<evidence type="ECO:0000313" key="9">
    <source>
        <dbReference type="Proteomes" id="UP001596422"/>
    </source>
</evidence>
<dbReference type="RefSeq" id="WP_379910854.1">
    <property type="nucleotide sequence ID" value="NZ_JBHSWE010000001.1"/>
</dbReference>
<gene>
    <name evidence="8" type="ORF">ACFQDL_21855</name>
</gene>
<dbReference type="EC" id="3.1.2.6" evidence="2"/>
<dbReference type="PANTHER" id="PTHR43705:SF1">
    <property type="entry name" value="HYDROXYACYLGLUTATHIONE HYDROLASE GLOB"/>
    <property type="match status" value="1"/>
</dbReference>
<evidence type="ECO:0000256" key="4">
    <source>
        <dbReference type="ARBA" id="ARBA00022801"/>
    </source>
</evidence>
<dbReference type="GO" id="GO:0016787">
    <property type="term" value="F:hydrolase activity"/>
    <property type="evidence" value="ECO:0007669"/>
    <property type="project" value="UniProtKB-KW"/>
</dbReference>
<evidence type="ECO:0000256" key="5">
    <source>
        <dbReference type="ARBA" id="ARBA00022833"/>
    </source>
</evidence>
<dbReference type="Proteomes" id="UP001596422">
    <property type="component" value="Unassembled WGS sequence"/>
</dbReference>
<feature type="domain" description="Hydroxyacylglutathione hydrolase C-terminal" evidence="7">
    <location>
        <begin position="22"/>
        <end position="108"/>
    </location>
</feature>
<dbReference type="InterPro" id="IPR036866">
    <property type="entry name" value="RibonucZ/Hydroxyglut_hydro"/>
</dbReference>
<evidence type="ECO:0000256" key="6">
    <source>
        <dbReference type="ARBA" id="ARBA00031044"/>
    </source>
</evidence>
<evidence type="ECO:0000313" key="8">
    <source>
        <dbReference type="EMBL" id="MFC6672411.1"/>
    </source>
</evidence>
<dbReference type="InterPro" id="IPR032282">
    <property type="entry name" value="HAGH_C"/>
</dbReference>
<keyword evidence="4 8" id="KW-0378">Hydrolase</keyword>
<keyword evidence="5" id="KW-0862">Zinc</keyword>
<organism evidence="8 9">
    <name type="scientific">Marinobacterium aestuariivivens</name>
    <dbReference type="NCBI Taxonomy" id="1698799"/>
    <lineage>
        <taxon>Bacteria</taxon>
        <taxon>Pseudomonadati</taxon>
        <taxon>Pseudomonadota</taxon>
        <taxon>Gammaproteobacteria</taxon>
        <taxon>Oceanospirillales</taxon>
        <taxon>Oceanospirillaceae</taxon>
        <taxon>Marinobacterium</taxon>
    </lineage>
</organism>
<name>A0ABW2A4U1_9GAMM</name>
<proteinExistence type="predicted"/>
<sequence length="109" mass="12076">MQQAMDYFRTLPDDTEVYCTHEYSLSNLAFAAAVEPDNRDIQAAIDSCKALRAAGKPTLPSLIGTEKRINPFMRTATAAVRESASRRAGKPLSGPVATLAEIREWKNRY</sequence>
<accession>A0ABW2A4U1</accession>
<keyword evidence="9" id="KW-1185">Reference proteome</keyword>
<reference evidence="9" key="1">
    <citation type="journal article" date="2019" name="Int. J. Syst. Evol. Microbiol.">
        <title>The Global Catalogue of Microorganisms (GCM) 10K type strain sequencing project: providing services to taxonomists for standard genome sequencing and annotation.</title>
        <authorList>
            <consortium name="The Broad Institute Genomics Platform"/>
            <consortium name="The Broad Institute Genome Sequencing Center for Infectious Disease"/>
            <person name="Wu L."/>
            <person name="Ma J."/>
        </authorList>
    </citation>
    <scope>NUCLEOTIDE SEQUENCE [LARGE SCALE GENOMIC DNA]</scope>
    <source>
        <strain evidence="9">NBRC 111756</strain>
    </source>
</reference>
<protein>
    <recommendedName>
        <fullName evidence="2">hydroxyacylglutathione hydrolase</fullName>
        <ecNumber evidence="2">3.1.2.6</ecNumber>
    </recommendedName>
    <alternativeName>
        <fullName evidence="6">Glyoxalase II</fullName>
    </alternativeName>
</protein>
<dbReference type="Gene3D" id="3.60.15.10">
    <property type="entry name" value="Ribonuclease Z/Hydroxyacylglutathione hydrolase-like"/>
    <property type="match status" value="1"/>
</dbReference>
<dbReference type="EMBL" id="JBHSWE010000001">
    <property type="protein sequence ID" value="MFC6672411.1"/>
    <property type="molecule type" value="Genomic_DNA"/>
</dbReference>
<evidence type="ECO:0000256" key="1">
    <source>
        <dbReference type="ARBA" id="ARBA00004963"/>
    </source>
</evidence>
<comment type="pathway">
    <text evidence="1">Secondary metabolite metabolism; methylglyoxal degradation; (R)-lactate from methylglyoxal: step 2/2.</text>
</comment>
<evidence type="ECO:0000256" key="2">
    <source>
        <dbReference type="ARBA" id="ARBA00011917"/>
    </source>
</evidence>
<keyword evidence="3" id="KW-0479">Metal-binding</keyword>
<evidence type="ECO:0000256" key="3">
    <source>
        <dbReference type="ARBA" id="ARBA00022723"/>
    </source>
</evidence>
<dbReference type="PANTHER" id="PTHR43705">
    <property type="entry name" value="HYDROXYACYLGLUTATHIONE HYDROLASE"/>
    <property type="match status" value="1"/>
</dbReference>
<comment type="caution">
    <text evidence="8">The sequence shown here is derived from an EMBL/GenBank/DDBJ whole genome shotgun (WGS) entry which is preliminary data.</text>
</comment>
<evidence type="ECO:0000259" key="7">
    <source>
        <dbReference type="Pfam" id="PF16123"/>
    </source>
</evidence>